<name>A0AAV2N9W9_9HYME</name>
<feature type="chain" id="PRO_5043988027" evidence="4">
    <location>
        <begin position="17"/>
        <end position="638"/>
    </location>
</feature>
<dbReference type="SUPFAM" id="SSF52058">
    <property type="entry name" value="L domain-like"/>
    <property type="match status" value="1"/>
</dbReference>
<dbReference type="AlphaFoldDB" id="A0AAV2N9W9"/>
<dbReference type="Pfam" id="PF13855">
    <property type="entry name" value="LRR_8"/>
    <property type="match status" value="4"/>
</dbReference>
<accession>A0AAV2N9W9</accession>
<proteinExistence type="predicted"/>
<evidence type="ECO:0000256" key="4">
    <source>
        <dbReference type="SAM" id="SignalP"/>
    </source>
</evidence>
<protein>
    <submittedName>
        <fullName evidence="5">Uncharacterized protein</fullName>
    </submittedName>
</protein>
<dbReference type="Gene3D" id="3.80.10.10">
    <property type="entry name" value="Ribonuclease Inhibitor"/>
    <property type="match status" value="4"/>
</dbReference>
<dbReference type="InterPro" id="IPR032675">
    <property type="entry name" value="LRR_dom_sf"/>
</dbReference>
<dbReference type="SMART" id="SM00369">
    <property type="entry name" value="LRR_TYP"/>
    <property type="match status" value="14"/>
</dbReference>
<dbReference type="SUPFAM" id="SSF52047">
    <property type="entry name" value="RNI-like"/>
    <property type="match status" value="1"/>
</dbReference>
<evidence type="ECO:0000256" key="1">
    <source>
        <dbReference type="ARBA" id="ARBA00022614"/>
    </source>
</evidence>
<dbReference type="Proteomes" id="UP001497644">
    <property type="component" value="Chromosome 11"/>
</dbReference>
<keyword evidence="6" id="KW-1185">Reference proteome</keyword>
<dbReference type="PANTHER" id="PTHR24373">
    <property type="entry name" value="SLIT RELATED LEUCINE-RICH REPEAT NEURONAL PROTEIN"/>
    <property type="match status" value="1"/>
</dbReference>
<feature type="signal peptide" evidence="4">
    <location>
        <begin position="1"/>
        <end position="16"/>
    </location>
</feature>
<gene>
    <name evidence="5" type="ORF">LPLAT_LOCUS2712</name>
</gene>
<keyword evidence="3" id="KW-0677">Repeat</keyword>
<dbReference type="PROSITE" id="PS51450">
    <property type="entry name" value="LRR"/>
    <property type="match status" value="4"/>
</dbReference>
<dbReference type="InterPro" id="IPR003591">
    <property type="entry name" value="Leu-rich_rpt_typical-subtyp"/>
</dbReference>
<dbReference type="InterPro" id="IPR050328">
    <property type="entry name" value="Dev_Immune_Receptor"/>
</dbReference>
<keyword evidence="1" id="KW-0433">Leucine-rich repeat</keyword>
<evidence type="ECO:0000256" key="3">
    <source>
        <dbReference type="ARBA" id="ARBA00022737"/>
    </source>
</evidence>
<sequence length="638" mass="71431">MLPFIVCLLPLIVASASLDSRMIIETPSNLILDVYNGILTDIRFAEGSNRTVLDLSNSSFRGLEKTVFDNVLDAESLVLADNSLTSLPDFVFSNLTRLRNLSLSGNQISNVRNLFVGLENLQLLDISRNPVKHLGRGHLFGLTRSVKILTDGNVLWSVSTGVFANSFLKEEELKQLAATMDHERNFVEKSEEKEKEVDSAEERDAEELVVKPQEIVHTLNKDTRVKICKSAGIVTSLAIFEKDEELVEGCVQVPVDVDATRVNLRELGISGFQENWYRLRSLSISSLDLSNNEIAEITKETLNDLPADLTYVNFLGNRIRRIRSQVIENDHLKRLNFKGNLIDEIEEGAFGRITKLRGLFLADNQLESLDFVSSLPDTLTEFVASGNRIASIPDGAFSKFSRLLYLNLDDNEVKALRSDVFQGLESLRSLTLTNNNITSIELSAFRGLTALETLDLHRNSIRDLRKGTFADLTALKELNLAYNNIAEATFADLPSSVDLLHLDYNEIDVLEEGNFVQAPRFTLSLTGNRITSITRGAFNLPALRDLYLNKNLLTTIEGDSYEGLSRLRRLWLSENKISEIRKGACKNLGSLYILDISKNPFRKLENGALHGLNTGFGTSLYIYENNLREMQGGVFDDI</sequence>
<keyword evidence="2 4" id="KW-0732">Signal</keyword>
<organism evidence="5 6">
    <name type="scientific">Lasius platythorax</name>
    <dbReference type="NCBI Taxonomy" id="488582"/>
    <lineage>
        <taxon>Eukaryota</taxon>
        <taxon>Metazoa</taxon>
        <taxon>Ecdysozoa</taxon>
        <taxon>Arthropoda</taxon>
        <taxon>Hexapoda</taxon>
        <taxon>Insecta</taxon>
        <taxon>Pterygota</taxon>
        <taxon>Neoptera</taxon>
        <taxon>Endopterygota</taxon>
        <taxon>Hymenoptera</taxon>
        <taxon>Apocrita</taxon>
        <taxon>Aculeata</taxon>
        <taxon>Formicoidea</taxon>
        <taxon>Formicidae</taxon>
        <taxon>Formicinae</taxon>
        <taxon>Lasius</taxon>
        <taxon>Lasius</taxon>
    </lineage>
</organism>
<dbReference type="FunFam" id="3.80.10.10:FF:001164">
    <property type="entry name" value="GH01279p"/>
    <property type="match status" value="1"/>
</dbReference>
<evidence type="ECO:0000313" key="5">
    <source>
        <dbReference type="EMBL" id="CAL1676562.1"/>
    </source>
</evidence>
<reference evidence="5" key="1">
    <citation type="submission" date="2024-04" db="EMBL/GenBank/DDBJ databases">
        <authorList>
            <consortium name="Molecular Ecology Group"/>
        </authorList>
    </citation>
    <scope>NUCLEOTIDE SEQUENCE</scope>
</reference>
<dbReference type="EMBL" id="OZ034834">
    <property type="protein sequence ID" value="CAL1676562.1"/>
    <property type="molecule type" value="Genomic_DNA"/>
</dbReference>
<dbReference type="InterPro" id="IPR001611">
    <property type="entry name" value="Leu-rich_rpt"/>
</dbReference>
<dbReference type="SMART" id="SM00365">
    <property type="entry name" value="LRR_SD22"/>
    <property type="match status" value="7"/>
</dbReference>
<evidence type="ECO:0000256" key="2">
    <source>
        <dbReference type="ARBA" id="ARBA00022729"/>
    </source>
</evidence>
<evidence type="ECO:0000313" key="6">
    <source>
        <dbReference type="Proteomes" id="UP001497644"/>
    </source>
</evidence>
<dbReference type="PANTHER" id="PTHR24373:SF398">
    <property type="entry name" value="LEUCINE-RICH REPEAT-CONTAINING G-PROTEIN COUPLED RECEPTOR 6"/>
    <property type="match status" value="1"/>
</dbReference>